<protein>
    <submittedName>
        <fullName evidence="3">Carboxyl transferase domain-containing protein</fullName>
    </submittedName>
</protein>
<dbReference type="InterPro" id="IPR034733">
    <property type="entry name" value="AcCoA_carboxyl_beta"/>
</dbReference>
<keyword evidence="3" id="KW-0808">Transferase</keyword>
<dbReference type="PROSITE" id="PS50989">
    <property type="entry name" value="COA_CT_CTER"/>
    <property type="match status" value="1"/>
</dbReference>
<dbReference type="PROSITE" id="PS50980">
    <property type="entry name" value="COA_CT_NTER"/>
    <property type="match status" value="1"/>
</dbReference>
<evidence type="ECO:0000259" key="1">
    <source>
        <dbReference type="PROSITE" id="PS50980"/>
    </source>
</evidence>
<dbReference type="PANTHER" id="PTHR22855:SF46">
    <property type="entry name" value="METHYLCROTONOYL-COA CARBOXYLASE"/>
    <property type="match status" value="1"/>
</dbReference>
<dbReference type="Gene3D" id="3.90.226.10">
    <property type="entry name" value="2-enoyl-CoA Hydratase, Chain A, domain 1"/>
    <property type="match status" value="2"/>
</dbReference>
<dbReference type="InterPro" id="IPR011763">
    <property type="entry name" value="COA_CT_C"/>
</dbReference>
<dbReference type="RefSeq" id="WP_345676164.1">
    <property type="nucleotide sequence ID" value="NZ_BAABHS010000010.1"/>
</dbReference>
<reference evidence="4" key="1">
    <citation type="journal article" date="2019" name="Int. J. Syst. Evol. Microbiol.">
        <title>The Global Catalogue of Microorganisms (GCM) 10K type strain sequencing project: providing services to taxonomists for standard genome sequencing and annotation.</title>
        <authorList>
            <consortium name="The Broad Institute Genomics Platform"/>
            <consortium name="The Broad Institute Genome Sequencing Center for Infectious Disease"/>
            <person name="Wu L."/>
            <person name="Ma J."/>
        </authorList>
    </citation>
    <scope>NUCLEOTIDE SEQUENCE [LARGE SCALE GENOMIC DNA]</scope>
    <source>
        <strain evidence="4">JCM 17986</strain>
    </source>
</reference>
<dbReference type="InterPro" id="IPR011762">
    <property type="entry name" value="COA_CT_N"/>
</dbReference>
<dbReference type="GO" id="GO:0016740">
    <property type="term" value="F:transferase activity"/>
    <property type="evidence" value="ECO:0007669"/>
    <property type="project" value="UniProtKB-KW"/>
</dbReference>
<dbReference type="SUPFAM" id="SSF52096">
    <property type="entry name" value="ClpP/crotonase"/>
    <property type="match status" value="2"/>
</dbReference>
<dbReference type="Proteomes" id="UP001500466">
    <property type="component" value="Unassembled WGS sequence"/>
</dbReference>
<dbReference type="Pfam" id="PF01039">
    <property type="entry name" value="Carboxyl_trans"/>
    <property type="match status" value="1"/>
</dbReference>
<comment type="caution">
    <text evidence="3">The sequence shown here is derived from an EMBL/GenBank/DDBJ whole genome shotgun (WGS) entry which is preliminary data.</text>
</comment>
<feature type="domain" description="CoA carboxyltransferase C-terminal" evidence="2">
    <location>
        <begin position="280"/>
        <end position="515"/>
    </location>
</feature>
<sequence>MTTLHSAVDTTAADYRANRDAMLAKLDEIDAEHAKALAGGGPKYVERHRKRGKLLARERIELLLDEDAPFLELSPLAAWGSEYTVGGSVVTGIGVVEGTECMVVAGDPTVRGGAMNPWSLKKVLRAAEIALRNRLPLINLVESGGADLPSQKEIFIPGGRVFRDLTRSSAARIPTISLVFGNSTAGGAYLPGMSDYVVMVKYAAKVFLGGPPLVKMATGEESDDESLGGADMHARRSGLADYLAADEADAIRIGRGIVRRLNHRKAGPAPKPDYAEPRYGADELLGIVPADLKVPFDPRDVVARIVDGSDFDEFKPLYGGSLVTGWADIHGYPVGILANARGVLFSEESQKAAQFIQLANQTDTPLLFLHNTTGYMVGKDYEQQGIIKHGAMMINAVANSTVPHISLLVGASYGAGHYGMCGRAYEPRFLFAWPSAKSAVMGPQQLSGVLSIVAREAAAGRGQPYSDADDAAMRALVEGQIEAQSMPMFLSGMLYDDGVVDPRDTRTVLGLSLSAIHNAPYRGAEGFGVFRM</sequence>
<evidence type="ECO:0000259" key="2">
    <source>
        <dbReference type="PROSITE" id="PS50989"/>
    </source>
</evidence>
<gene>
    <name evidence="3" type="ORF">GCM10023205_32250</name>
</gene>
<proteinExistence type="predicted"/>
<accession>A0ABP9HAA0</accession>
<dbReference type="InterPro" id="IPR029045">
    <property type="entry name" value="ClpP/crotonase-like_dom_sf"/>
</dbReference>
<dbReference type="EMBL" id="BAABHS010000010">
    <property type="protein sequence ID" value="GAA4965446.1"/>
    <property type="molecule type" value="Genomic_DNA"/>
</dbReference>
<evidence type="ECO:0000313" key="3">
    <source>
        <dbReference type="EMBL" id="GAA4965446.1"/>
    </source>
</evidence>
<evidence type="ECO:0000313" key="4">
    <source>
        <dbReference type="Proteomes" id="UP001500466"/>
    </source>
</evidence>
<name>A0ABP9HAA0_9ACTN</name>
<keyword evidence="4" id="KW-1185">Reference proteome</keyword>
<feature type="domain" description="CoA carboxyltransferase N-terminal" evidence="1">
    <location>
        <begin position="22"/>
        <end position="273"/>
    </location>
</feature>
<dbReference type="InterPro" id="IPR045190">
    <property type="entry name" value="MCCB/AccD1-like"/>
</dbReference>
<organism evidence="3 4">
    <name type="scientific">Yinghuangia aomiensis</name>
    <dbReference type="NCBI Taxonomy" id="676205"/>
    <lineage>
        <taxon>Bacteria</taxon>
        <taxon>Bacillati</taxon>
        <taxon>Actinomycetota</taxon>
        <taxon>Actinomycetes</taxon>
        <taxon>Kitasatosporales</taxon>
        <taxon>Streptomycetaceae</taxon>
        <taxon>Yinghuangia</taxon>
    </lineage>
</organism>
<dbReference type="PANTHER" id="PTHR22855">
    <property type="entry name" value="ACETYL, PROPIONYL, PYRUVATE, AND GLUTACONYL CARBOXYLASE-RELATED"/>
    <property type="match status" value="1"/>
</dbReference>